<keyword evidence="12" id="KW-0732">Signal</keyword>
<evidence type="ECO:0000256" key="5">
    <source>
        <dbReference type="ARBA" id="ARBA00023065"/>
    </source>
</evidence>
<dbReference type="SMART" id="SM00062">
    <property type="entry name" value="PBPb"/>
    <property type="match status" value="1"/>
</dbReference>
<keyword evidence="9" id="KW-1071">Ligand-gated ion channel</keyword>
<dbReference type="SMART" id="SM00918">
    <property type="entry name" value="Lig_chan-Glu_bd"/>
    <property type="match status" value="1"/>
</dbReference>
<feature type="domain" description="Ionotropic glutamate receptor L-glutamate and glycine-binding" evidence="15">
    <location>
        <begin position="42"/>
        <end position="99"/>
    </location>
</feature>
<keyword evidence="3 11" id="KW-0812">Transmembrane</keyword>
<dbReference type="EMBL" id="JACHFM010000001">
    <property type="protein sequence ID" value="MBB5221492.1"/>
    <property type="molecule type" value="Genomic_DNA"/>
</dbReference>
<evidence type="ECO:0000259" key="15">
    <source>
        <dbReference type="SMART" id="SM00918"/>
    </source>
</evidence>
<gene>
    <name evidence="16" type="ORF">HNP73_001413</name>
</gene>
<evidence type="ECO:0000259" key="13">
    <source>
        <dbReference type="SMART" id="SM00062"/>
    </source>
</evidence>
<evidence type="ECO:0000256" key="12">
    <source>
        <dbReference type="SAM" id="SignalP"/>
    </source>
</evidence>
<evidence type="ECO:0000256" key="2">
    <source>
        <dbReference type="ARBA" id="ARBA00022448"/>
    </source>
</evidence>
<dbReference type="Pfam" id="PF07885">
    <property type="entry name" value="Ion_trans_2"/>
    <property type="match status" value="1"/>
</dbReference>
<dbReference type="PRINTS" id="PR00169">
    <property type="entry name" value="KCHANNEL"/>
</dbReference>
<feature type="chain" id="PRO_5032683182" evidence="12">
    <location>
        <begin position="23"/>
        <end position="358"/>
    </location>
</feature>
<keyword evidence="2" id="KW-0813">Transport</keyword>
<comment type="caution">
    <text evidence="16">The sequence shown here is derived from an EMBL/GenBank/DDBJ whole genome shotgun (WGS) entry which is preliminary data.</text>
</comment>
<dbReference type="Gene3D" id="1.10.287.70">
    <property type="match status" value="1"/>
</dbReference>
<feature type="transmembrane region" description="Helical" evidence="11">
    <location>
        <begin position="145"/>
        <end position="163"/>
    </location>
</feature>
<evidence type="ECO:0000313" key="17">
    <source>
        <dbReference type="Proteomes" id="UP000549457"/>
    </source>
</evidence>
<dbReference type="RefSeq" id="WP_184147850.1">
    <property type="nucleotide sequence ID" value="NZ_JACHFM010000001.1"/>
</dbReference>
<keyword evidence="8" id="KW-0325">Glycoprotein</keyword>
<dbReference type="SUPFAM" id="SSF53850">
    <property type="entry name" value="Periplasmic binding protein-like II"/>
    <property type="match status" value="1"/>
</dbReference>
<dbReference type="InterPro" id="IPR001320">
    <property type="entry name" value="Iontro_rcpt_C"/>
</dbReference>
<dbReference type="Gene3D" id="3.40.190.10">
    <property type="entry name" value="Periplasmic binding protein-like II"/>
    <property type="match status" value="3"/>
</dbReference>
<feature type="domain" description="Solute-binding protein family 3/N-terminal" evidence="13">
    <location>
        <begin position="32"/>
        <end position="351"/>
    </location>
</feature>
<evidence type="ECO:0000256" key="11">
    <source>
        <dbReference type="SAM" id="Phobius"/>
    </source>
</evidence>
<dbReference type="InterPro" id="IPR019594">
    <property type="entry name" value="Glu/Gly-bd"/>
</dbReference>
<feature type="domain" description="Ionotropic glutamate receptor C-terminal" evidence="14">
    <location>
        <begin position="34"/>
        <end position="350"/>
    </location>
</feature>
<evidence type="ECO:0000256" key="8">
    <source>
        <dbReference type="ARBA" id="ARBA00023180"/>
    </source>
</evidence>
<feature type="signal peptide" evidence="12">
    <location>
        <begin position="1"/>
        <end position="22"/>
    </location>
</feature>
<accession>A0A840SQG4</accession>
<dbReference type="InterPro" id="IPR013099">
    <property type="entry name" value="K_chnl_dom"/>
</dbReference>
<organism evidence="16 17">
    <name type="scientific">Amaricoccus macauensis</name>
    <dbReference type="NCBI Taxonomy" id="57001"/>
    <lineage>
        <taxon>Bacteria</taxon>
        <taxon>Pseudomonadati</taxon>
        <taxon>Pseudomonadota</taxon>
        <taxon>Alphaproteobacteria</taxon>
        <taxon>Rhodobacterales</taxon>
        <taxon>Paracoccaceae</taxon>
        <taxon>Amaricoccus</taxon>
    </lineage>
</organism>
<feature type="transmembrane region" description="Helical" evidence="11">
    <location>
        <begin position="175"/>
        <end position="195"/>
    </location>
</feature>
<keyword evidence="6 11" id="KW-0472">Membrane</keyword>
<evidence type="ECO:0000259" key="14">
    <source>
        <dbReference type="SMART" id="SM00079"/>
    </source>
</evidence>
<evidence type="ECO:0000256" key="4">
    <source>
        <dbReference type="ARBA" id="ARBA00022989"/>
    </source>
</evidence>
<dbReference type="InterPro" id="IPR001638">
    <property type="entry name" value="Solute-binding_3/MltF_N"/>
</dbReference>
<evidence type="ECO:0000256" key="9">
    <source>
        <dbReference type="ARBA" id="ARBA00023286"/>
    </source>
</evidence>
<proteinExistence type="predicted"/>
<keyword evidence="5" id="KW-0406">Ion transport</keyword>
<evidence type="ECO:0000256" key="10">
    <source>
        <dbReference type="ARBA" id="ARBA00023303"/>
    </source>
</evidence>
<evidence type="ECO:0000256" key="6">
    <source>
        <dbReference type="ARBA" id="ARBA00023136"/>
    </source>
</evidence>
<feature type="transmembrane region" description="Helical" evidence="11">
    <location>
        <begin position="207"/>
        <end position="231"/>
    </location>
</feature>
<evidence type="ECO:0000256" key="7">
    <source>
        <dbReference type="ARBA" id="ARBA00023170"/>
    </source>
</evidence>
<protein>
    <submittedName>
        <fullName evidence="16">ABC-type amino acid transport substrate-binding protein</fullName>
    </submittedName>
</protein>
<sequence length="358" mass="37389">MRRPCSRRGKVAVALCLTLALAAPCHSEEAPALRIGTTTAPPFAMQGADGAWIGLSIDLLSQVADRVGFRYELVEAEPGALVGEVAAGRLDGAIGAIVPTADGERAVDFTNGYFQSGLAVAVPSTRPVPILDLLKALASPEFRSVLAVLILLTVVIGALAWVAERRKNPEFEQTAARGLFSGFWWATVTMTTVGYGDKAPITVAGRLLGIVWMLLALGLVSLATAQLSAILTADRLNGGVSTAGDLTRMRVGIVAGGPATAQLKALGTRVETFPTLGDGLRAVTSGEIDAFVADESELAWESAATGGIDLAPVRFAPETYAMALPEGSSLREPINRAILDTLGSAAWFGTLRYYLGPE</sequence>
<name>A0A840SQG4_9RHOB</name>
<dbReference type="SMART" id="SM00079">
    <property type="entry name" value="PBPe"/>
    <property type="match status" value="1"/>
</dbReference>
<dbReference type="GO" id="GO:0016020">
    <property type="term" value="C:membrane"/>
    <property type="evidence" value="ECO:0007669"/>
    <property type="project" value="UniProtKB-SubCell"/>
</dbReference>
<keyword evidence="10" id="KW-0407">Ion channel</keyword>
<keyword evidence="4 11" id="KW-1133">Transmembrane helix</keyword>
<comment type="subcellular location">
    <subcellularLocation>
        <location evidence="1">Membrane</location>
        <topology evidence="1">Multi-pass membrane protein</topology>
    </subcellularLocation>
</comment>
<evidence type="ECO:0000256" key="1">
    <source>
        <dbReference type="ARBA" id="ARBA00004141"/>
    </source>
</evidence>
<evidence type="ECO:0000313" key="16">
    <source>
        <dbReference type="EMBL" id="MBB5221492.1"/>
    </source>
</evidence>
<dbReference type="PANTHER" id="PTHR18966">
    <property type="entry name" value="IONOTROPIC GLUTAMATE RECEPTOR"/>
    <property type="match status" value="1"/>
</dbReference>
<dbReference type="GO" id="GO:0015276">
    <property type="term" value="F:ligand-gated monoatomic ion channel activity"/>
    <property type="evidence" value="ECO:0007669"/>
    <property type="project" value="InterPro"/>
</dbReference>
<dbReference type="Proteomes" id="UP000549457">
    <property type="component" value="Unassembled WGS sequence"/>
</dbReference>
<evidence type="ECO:0000256" key="3">
    <source>
        <dbReference type="ARBA" id="ARBA00022692"/>
    </source>
</evidence>
<dbReference type="InterPro" id="IPR015683">
    <property type="entry name" value="Ionotropic_Glu_rcpt"/>
</dbReference>
<dbReference type="Pfam" id="PF00497">
    <property type="entry name" value="SBP_bac_3"/>
    <property type="match status" value="1"/>
</dbReference>
<reference evidence="16 17" key="1">
    <citation type="submission" date="2020-08" db="EMBL/GenBank/DDBJ databases">
        <title>Genomic Encyclopedia of Type Strains, Phase IV (KMG-IV): sequencing the most valuable type-strain genomes for metagenomic binning, comparative biology and taxonomic classification.</title>
        <authorList>
            <person name="Goeker M."/>
        </authorList>
    </citation>
    <scope>NUCLEOTIDE SEQUENCE [LARGE SCALE GENOMIC DNA]</scope>
    <source>
        <strain evidence="16 17">DSM 101730</strain>
    </source>
</reference>
<keyword evidence="17" id="KW-1185">Reference proteome</keyword>
<dbReference type="AlphaFoldDB" id="A0A840SQG4"/>
<keyword evidence="7" id="KW-0675">Receptor</keyword>
<dbReference type="SUPFAM" id="SSF81324">
    <property type="entry name" value="Voltage-gated potassium channels"/>
    <property type="match status" value="1"/>
</dbReference>